<keyword evidence="5 6" id="KW-0472">Membrane</keyword>
<evidence type="ECO:0000256" key="5">
    <source>
        <dbReference type="ARBA" id="ARBA00023136"/>
    </source>
</evidence>
<dbReference type="PANTHER" id="PTHR30213:SF0">
    <property type="entry name" value="UPF0761 MEMBRANE PROTEIN YIHY"/>
    <property type="match status" value="1"/>
</dbReference>
<evidence type="ECO:0000256" key="2">
    <source>
        <dbReference type="ARBA" id="ARBA00022475"/>
    </source>
</evidence>
<reference evidence="7 8" key="1">
    <citation type="submission" date="2020-08" db="EMBL/GenBank/DDBJ databases">
        <title>Genome sequence of Weissella diestrammenae KACC 16890T.</title>
        <authorList>
            <person name="Hyun D.-W."/>
            <person name="Bae J.-W."/>
        </authorList>
    </citation>
    <scope>NUCLEOTIDE SEQUENCE [LARGE SCALE GENOMIC DNA]</scope>
    <source>
        <strain evidence="7 8">KACC 16890</strain>
    </source>
</reference>
<dbReference type="Proteomes" id="UP000515800">
    <property type="component" value="Chromosome"/>
</dbReference>
<feature type="transmembrane region" description="Helical" evidence="6">
    <location>
        <begin position="33"/>
        <end position="55"/>
    </location>
</feature>
<dbReference type="AlphaFoldDB" id="A0A7G9T7A9"/>
<keyword evidence="2" id="KW-1003">Cell membrane</keyword>
<feature type="transmembrane region" description="Helical" evidence="6">
    <location>
        <begin position="133"/>
        <end position="156"/>
    </location>
</feature>
<keyword evidence="8" id="KW-1185">Reference proteome</keyword>
<dbReference type="RefSeq" id="WP_187529812.1">
    <property type="nucleotide sequence ID" value="NZ_CP060724.1"/>
</dbReference>
<dbReference type="PANTHER" id="PTHR30213">
    <property type="entry name" value="INNER MEMBRANE PROTEIN YHJD"/>
    <property type="match status" value="1"/>
</dbReference>
<keyword evidence="4 6" id="KW-1133">Transmembrane helix</keyword>
<evidence type="ECO:0000256" key="1">
    <source>
        <dbReference type="ARBA" id="ARBA00004651"/>
    </source>
</evidence>
<protein>
    <submittedName>
        <fullName evidence="7">YihY/virulence factor BrkB family protein</fullName>
    </submittedName>
</protein>
<feature type="transmembrane region" description="Helical" evidence="6">
    <location>
        <begin position="203"/>
        <end position="228"/>
    </location>
</feature>
<feature type="transmembrane region" description="Helical" evidence="6">
    <location>
        <begin position="91"/>
        <end position="112"/>
    </location>
</feature>
<proteinExistence type="predicted"/>
<evidence type="ECO:0000256" key="3">
    <source>
        <dbReference type="ARBA" id="ARBA00022692"/>
    </source>
</evidence>
<dbReference type="PIRSF" id="PIRSF035875">
    <property type="entry name" value="RNase_BN"/>
    <property type="match status" value="1"/>
</dbReference>
<dbReference type="EMBL" id="CP060724">
    <property type="protein sequence ID" value="QNN75984.1"/>
    <property type="molecule type" value="Genomic_DNA"/>
</dbReference>
<sequence>MKKRIAKILANSYVQVVLSTFRRINLGDTSATIAYYALLALFPAIMLLAALLPLVGLTTKTVMTYLDSALPATINKTIMPMIESILHHPGVGTLSISIIVTLWSLSKVIAIIRQAQNAIYDVKVSTNSLLGRAISLVWMIFLLGLMGVLFIVASIGGNILEALPLSHDLIVQLDSAKTLVVAVGLMAGLSLFNFLIPARKPRFVWVVVGTLFQLAGILALAKGFGIYVKFAGKSYSFYQAIGSVVILMIWLNLVATIAMIGTIITAILNELWPSQSEWLDKLNQTLLREK</sequence>
<feature type="transmembrane region" description="Helical" evidence="6">
    <location>
        <begin position="240"/>
        <end position="268"/>
    </location>
</feature>
<organism evidence="7 8">
    <name type="scientific">Weissella diestrammenae</name>
    <dbReference type="NCBI Taxonomy" id="1162633"/>
    <lineage>
        <taxon>Bacteria</taxon>
        <taxon>Bacillati</taxon>
        <taxon>Bacillota</taxon>
        <taxon>Bacilli</taxon>
        <taxon>Lactobacillales</taxon>
        <taxon>Lactobacillaceae</taxon>
        <taxon>Weissella</taxon>
    </lineage>
</organism>
<evidence type="ECO:0000313" key="8">
    <source>
        <dbReference type="Proteomes" id="UP000515800"/>
    </source>
</evidence>
<accession>A0A7G9T7A9</accession>
<dbReference type="Pfam" id="PF03631">
    <property type="entry name" value="Virul_fac_BrkB"/>
    <property type="match status" value="1"/>
</dbReference>
<comment type="subcellular location">
    <subcellularLocation>
        <location evidence="1">Cell membrane</location>
        <topology evidence="1">Multi-pass membrane protein</topology>
    </subcellularLocation>
</comment>
<dbReference type="GO" id="GO:0005886">
    <property type="term" value="C:plasma membrane"/>
    <property type="evidence" value="ECO:0007669"/>
    <property type="project" value="UniProtKB-SubCell"/>
</dbReference>
<dbReference type="KEGG" id="wdi:H9L19_03795"/>
<evidence type="ECO:0000256" key="4">
    <source>
        <dbReference type="ARBA" id="ARBA00022989"/>
    </source>
</evidence>
<keyword evidence="3 6" id="KW-0812">Transmembrane</keyword>
<evidence type="ECO:0000313" key="7">
    <source>
        <dbReference type="EMBL" id="QNN75984.1"/>
    </source>
</evidence>
<name>A0A7G9T7A9_9LACO</name>
<gene>
    <name evidence="7" type="ORF">H9L19_03795</name>
</gene>
<feature type="transmembrane region" description="Helical" evidence="6">
    <location>
        <begin position="176"/>
        <end position="196"/>
    </location>
</feature>
<evidence type="ECO:0000256" key="6">
    <source>
        <dbReference type="SAM" id="Phobius"/>
    </source>
</evidence>
<dbReference type="InterPro" id="IPR017039">
    <property type="entry name" value="Virul_fac_BrkB"/>
</dbReference>